<name>A0A8I6SB74_CIMLE</name>
<dbReference type="Pfam" id="PF16033">
    <property type="entry name" value="DUF4789"/>
    <property type="match status" value="2"/>
</dbReference>
<dbReference type="Proteomes" id="UP000494040">
    <property type="component" value="Unassembled WGS sequence"/>
</dbReference>
<dbReference type="OrthoDB" id="6328618at2759"/>
<dbReference type="AlphaFoldDB" id="A0A8I6SB74"/>
<organism evidence="3 4">
    <name type="scientific">Cimex lectularius</name>
    <name type="common">Bed bug</name>
    <name type="synonym">Acanthia lectularia</name>
    <dbReference type="NCBI Taxonomy" id="79782"/>
    <lineage>
        <taxon>Eukaryota</taxon>
        <taxon>Metazoa</taxon>
        <taxon>Ecdysozoa</taxon>
        <taxon>Arthropoda</taxon>
        <taxon>Hexapoda</taxon>
        <taxon>Insecta</taxon>
        <taxon>Pterygota</taxon>
        <taxon>Neoptera</taxon>
        <taxon>Paraneoptera</taxon>
        <taxon>Hemiptera</taxon>
        <taxon>Heteroptera</taxon>
        <taxon>Panheteroptera</taxon>
        <taxon>Cimicomorpha</taxon>
        <taxon>Cimicidae</taxon>
        <taxon>Cimex</taxon>
    </lineage>
</organism>
<evidence type="ECO:0000259" key="2">
    <source>
        <dbReference type="Pfam" id="PF16033"/>
    </source>
</evidence>
<proteinExistence type="predicted"/>
<keyword evidence="1" id="KW-0732">Signal</keyword>
<dbReference type="EnsemblMetazoa" id="XM_014405071.2">
    <property type="protein sequence ID" value="XP_014260557.1"/>
    <property type="gene ID" value="LOC106673101"/>
</dbReference>
<dbReference type="RefSeq" id="XP_014260557.1">
    <property type="nucleotide sequence ID" value="XM_014405071.2"/>
</dbReference>
<dbReference type="PANTHER" id="PTHR21177:SF7">
    <property type="entry name" value="GH11627P"/>
    <property type="match status" value="1"/>
</dbReference>
<feature type="signal peptide" evidence="1">
    <location>
        <begin position="1"/>
        <end position="20"/>
    </location>
</feature>
<accession>A0A8I6SB74</accession>
<evidence type="ECO:0000313" key="3">
    <source>
        <dbReference type="EnsemblMetazoa" id="XP_014260557.1"/>
    </source>
</evidence>
<feature type="domain" description="DUF4789" evidence="2">
    <location>
        <begin position="253"/>
        <end position="305"/>
    </location>
</feature>
<dbReference type="PANTHER" id="PTHR21177">
    <property type="entry name" value="IP06524P-RELATED"/>
    <property type="match status" value="1"/>
</dbReference>
<evidence type="ECO:0000313" key="4">
    <source>
        <dbReference type="Proteomes" id="UP000494040"/>
    </source>
</evidence>
<sequence>MDYFYVFNFLFLLSAATVSSTVLVPPWGDPTQNPCALKPNGWQLLYWPEDEKCYKIFQKGYPCSETMELVPGKGGKAECQCPPGTAQSPRDAICHKIFTKGPCQDNEYFAPVTTTSRSIQRHRWGACFQIENCEAGTVYWPKDGKCYPEFTKGPCSDGLLLFSKENLGQCLCDNSTMLHYFWNQSSTCYEHFIQGPCKKGQIFLPGGTCGCEKTLKEYYPENGLCYPIGSNGPCKQGHHFVLGRSKSDPKTLYGRCACKEGHILWEEDGNCYKPFTRGPCAPGKMLEISYEGKVAMKCVQLPCSAGNLYFQGNKGCHKVGSQGPCPPGQVVLYQDSSAEPLDNISYLGVCGCQSRKLDTSSFYPTYRAEEFSENGKCAESKTLTGLSSNEYSELRTTEDNCGSSHLLILWHDQSCQQLYTQGPCNEGEWVVPDRGKGQRKGRGWKMGKCECRPTYTLVTSKAGKSTCQPPSVELAKFLSLRFKKSQEITK</sequence>
<keyword evidence="4" id="KW-1185">Reference proteome</keyword>
<dbReference type="OMA" id="CHPIFTR"/>
<feature type="domain" description="DUF4789" evidence="2">
    <location>
        <begin position="62"/>
        <end position="116"/>
    </location>
</feature>
<evidence type="ECO:0000256" key="1">
    <source>
        <dbReference type="SAM" id="SignalP"/>
    </source>
</evidence>
<reference evidence="3" key="1">
    <citation type="submission" date="2022-01" db="UniProtKB">
        <authorList>
            <consortium name="EnsemblMetazoa"/>
        </authorList>
    </citation>
    <scope>IDENTIFICATION</scope>
</reference>
<dbReference type="KEGG" id="clec:106673101"/>
<dbReference type="InterPro" id="IPR031993">
    <property type="entry name" value="DUF4789"/>
</dbReference>
<dbReference type="GeneID" id="106673101"/>
<feature type="chain" id="PRO_5035237107" description="DUF4789 domain-containing protein" evidence="1">
    <location>
        <begin position="21"/>
        <end position="490"/>
    </location>
</feature>
<protein>
    <recommendedName>
        <fullName evidence="2">DUF4789 domain-containing protein</fullName>
    </recommendedName>
</protein>